<protein>
    <recommendedName>
        <fullName evidence="1">DDE-1 domain-containing protein</fullName>
    </recommendedName>
</protein>
<dbReference type="OrthoDB" id="6436938at2759"/>
<gene>
    <name evidence="2" type="ORF">AVEN_252831_1</name>
</gene>
<organism evidence="2 3">
    <name type="scientific">Araneus ventricosus</name>
    <name type="common">Orbweaver spider</name>
    <name type="synonym">Epeira ventricosa</name>
    <dbReference type="NCBI Taxonomy" id="182803"/>
    <lineage>
        <taxon>Eukaryota</taxon>
        <taxon>Metazoa</taxon>
        <taxon>Ecdysozoa</taxon>
        <taxon>Arthropoda</taxon>
        <taxon>Chelicerata</taxon>
        <taxon>Arachnida</taxon>
        <taxon>Araneae</taxon>
        <taxon>Araneomorphae</taxon>
        <taxon>Entelegynae</taxon>
        <taxon>Araneoidea</taxon>
        <taxon>Araneidae</taxon>
        <taxon>Araneus</taxon>
    </lineage>
</organism>
<keyword evidence="3" id="KW-1185">Reference proteome</keyword>
<proteinExistence type="predicted"/>
<dbReference type="Pfam" id="PF03184">
    <property type="entry name" value="DDE_1"/>
    <property type="match status" value="1"/>
</dbReference>
<accession>A0A4Y2CKE4</accession>
<dbReference type="AlphaFoldDB" id="A0A4Y2CKE4"/>
<dbReference type="EMBL" id="BGPR01000208">
    <property type="protein sequence ID" value="GBM04892.1"/>
    <property type="molecule type" value="Genomic_DNA"/>
</dbReference>
<dbReference type="Proteomes" id="UP000499080">
    <property type="component" value="Unassembled WGS sequence"/>
</dbReference>
<evidence type="ECO:0000259" key="1">
    <source>
        <dbReference type="Pfam" id="PF03184"/>
    </source>
</evidence>
<feature type="domain" description="DDE-1" evidence="1">
    <location>
        <begin position="129"/>
        <end position="202"/>
    </location>
</feature>
<comment type="caution">
    <text evidence="2">The sequence shown here is derived from an EMBL/GenBank/DDBJ whole genome shotgun (WGS) entry which is preliminary data.</text>
</comment>
<evidence type="ECO:0000313" key="3">
    <source>
        <dbReference type="Proteomes" id="UP000499080"/>
    </source>
</evidence>
<dbReference type="GO" id="GO:0003676">
    <property type="term" value="F:nucleic acid binding"/>
    <property type="evidence" value="ECO:0007669"/>
    <property type="project" value="InterPro"/>
</dbReference>
<sequence length="209" mass="23799">MTTKVNASVIRTKGCPPLIKYLGVIFEKILRRCDGLVVRFRRWERRVPGPKPNPPNIRRVGGLLHAKSLAEAKCPPNIRRVGLDCEGKIDCRPNIQLRSNWAILENTSNEILEENPENEAVAPGRKKMKDRVAILGSANASLSHRVKLTLMGKSKKPRCFKNINKTALPVHDMHQESAWVNSSLFSEWFHDCYVPEVKKNLKKLNFIDK</sequence>
<reference evidence="2 3" key="1">
    <citation type="journal article" date="2019" name="Sci. Rep.">
        <title>Orb-weaving spider Araneus ventricosus genome elucidates the spidroin gene catalogue.</title>
        <authorList>
            <person name="Kono N."/>
            <person name="Nakamura H."/>
            <person name="Ohtoshi R."/>
            <person name="Moran D.A.P."/>
            <person name="Shinohara A."/>
            <person name="Yoshida Y."/>
            <person name="Fujiwara M."/>
            <person name="Mori M."/>
            <person name="Tomita M."/>
            <person name="Arakawa K."/>
        </authorList>
    </citation>
    <scope>NUCLEOTIDE SEQUENCE [LARGE SCALE GENOMIC DNA]</scope>
</reference>
<dbReference type="InterPro" id="IPR004875">
    <property type="entry name" value="DDE_SF_endonuclease_dom"/>
</dbReference>
<name>A0A4Y2CKE4_ARAVE</name>
<evidence type="ECO:0000313" key="2">
    <source>
        <dbReference type="EMBL" id="GBM04892.1"/>
    </source>
</evidence>